<dbReference type="Proteomes" id="UP001352263">
    <property type="component" value="Unassembled WGS sequence"/>
</dbReference>
<evidence type="ECO:0000313" key="1">
    <source>
        <dbReference type="EMBL" id="MEC4722701.1"/>
    </source>
</evidence>
<reference evidence="1 2" key="1">
    <citation type="submission" date="2023-10" db="EMBL/GenBank/DDBJ databases">
        <title>Noviherbaspirillum sp. CPCC 100848 genome assembly.</title>
        <authorList>
            <person name="Li X.Y."/>
            <person name="Fang X.M."/>
        </authorList>
    </citation>
    <scope>NUCLEOTIDE SEQUENCE [LARGE SCALE GENOMIC DNA]</scope>
    <source>
        <strain evidence="1 2">CPCC 100848</strain>
    </source>
</reference>
<dbReference type="RefSeq" id="WP_326509367.1">
    <property type="nucleotide sequence ID" value="NZ_JAWIIV010000034.1"/>
</dbReference>
<sequence>MNQLMGLSGKQKDYPWQARARGMAAHLVLVLTISTALNLMRAPTLCSSICNRWMTA</sequence>
<keyword evidence="2" id="KW-1185">Reference proteome</keyword>
<comment type="caution">
    <text evidence="1">The sequence shown here is derived from an EMBL/GenBank/DDBJ whole genome shotgun (WGS) entry which is preliminary data.</text>
</comment>
<evidence type="ECO:0008006" key="3">
    <source>
        <dbReference type="Google" id="ProtNLM"/>
    </source>
</evidence>
<gene>
    <name evidence="1" type="ORF">RY831_26395</name>
</gene>
<organism evidence="1 2">
    <name type="scientific">Noviherbaspirillum album</name>
    <dbReference type="NCBI Taxonomy" id="3080276"/>
    <lineage>
        <taxon>Bacteria</taxon>
        <taxon>Pseudomonadati</taxon>
        <taxon>Pseudomonadota</taxon>
        <taxon>Betaproteobacteria</taxon>
        <taxon>Burkholderiales</taxon>
        <taxon>Oxalobacteraceae</taxon>
        <taxon>Noviherbaspirillum</taxon>
    </lineage>
</organism>
<name>A0ABU6JGA9_9BURK</name>
<proteinExistence type="predicted"/>
<dbReference type="EMBL" id="JAWIIV010000034">
    <property type="protein sequence ID" value="MEC4722701.1"/>
    <property type="molecule type" value="Genomic_DNA"/>
</dbReference>
<evidence type="ECO:0000313" key="2">
    <source>
        <dbReference type="Proteomes" id="UP001352263"/>
    </source>
</evidence>
<protein>
    <recommendedName>
        <fullName evidence="3">Transposase</fullName>
    </recommendedName>
</protein>
<accession>A0ABU6JGA9</accession>